<dbReference type="PATRIC" id="fig|55802.8.peg.1481"/>
<sequence length="91" mass="10828">MHYEEVELLKRRAKVLWEAGEYFFEKGAYDLASFNFEQSVQLELKAILLEYTGQKIKTHSIRLLLEAVGEAFGKESEVREFIRRHRKTLKH</sequence>
<proteinExistence type="predicted"/>
<evidence type="ECO:0000313" key="2">
    <source>
        <dbReference type="EMBL" id="ALM75418.1"/>
    </source>
</evidence>
<dbReference type="Gene3D" id="1.20.120.330">
    <property type="entry name" value="Nucleotidyltransferases domain 2"/>
    <property type="match status" value="1"/>
</dbReference>
<organism evidence="2 3">
    <name type="scientific">Thermococcus barophilus</name>
    <dbReference type="NCBI Taxonomy" id="55802"/>
    <lineage>
        <taxon>Archaea</taxon>
        <taxon>Methanobacteriati</taxon>
        <taxon>Methanobacteriota</taxon>
        <taxon>Thermococci</taxon>
        <taxon>Thermococcales</taxon>
        <taxon>Thermococcaceae</taxon>
        <taxon>Thermococcus</taxon>
    </lineage>
</organism>
<protein>
    <recommendedName>
        <fullName evidence="1">HEPN domain-containing protein</fullName>
    </recommendedName>
</protein>
<reference evidence="2 3" key="1">
    <citation type="journal article" date="2016" name="Genome Announc.">
        <title>Complete genome sequence of the hyperthermophilic and piezophilic archaeon Thermococcus barophilus Ch5, capable of growth at the expense of hydrogenogenesis from carbon monoxide and formate.</title>
        <authorList>
            <person name="Oger P."/>
            <person name="Sokolova T.G."/>
            <person name="Kozhevnikova D.A."/>
            <person name="Taranov E.A."/>
            <person name="Vannier P."/>
            <person name="Lee H.S."/>
            <person name="Kwon K.K."/>
            <person name="Kang S.G."/>
            <person name="Lee J.H."/>
            <person name="Bonch-Osmolovskaya E.A."/>
            <person name="Lebedinsky A.V."/>
        </authorList>
    </citation>
    <scope>NUCLEOTIDE SEQUENCE [LARGE SCALE GENOMIC DNA]</scope>
    <source>
        <strain evidence="3">Ch5</strain>
    </source>
</reference>
<dbReference type="Pfam" id="PF05168">
    <property type="entry name" value="HEPN"/>
    <property type="match status" value="1"/>
</dbReference>
<dbReference type="RefSeq" id="WP_056934058.1">
    <property type="nucleotide sequence ID" value="NZ_CP013050.1"/>
</dbReference>
<dbReference type="PROSITE" id="PS50910">
    <property type="entry name" value="HEPN"/>
    <property type="match status" value="1"/>
</dbReference>
<dbReference type="STRING" id="55802.TBCH5v1_1502"/>
<dbReference type="EMBL" id="CP013050">
    <property type="protein sequence ID" value="ALM75418.1"/>
    <property type="molecule type" value="Genomic_DNA"/>
</dbReference>
<dbReference type="Proteomes" id="UP000066042">
    <property type="component" value="Chromosome"/>
</dbReference>
<evidence type="ECO:0000313" key="3">
    <source>
        <dbReference type="Proteomes" id="UP000066042"/>
    </source>
</evidence>
<dbReference type="SUPFAM" id="SSF81593">
    <property type="entry name" value="Nucleotidyltransferase substrate binding subunit/domain"/>
    <property type="match status" value="1"/>
</dbReference>
<dbReference type="GeneID" id="26136746"/>
<dbReference type="InterPro" id="IPR007842">
    <property type="entry name" value="HEPN_dom"/>
</dbReference>
<feature type="domain" description="HEPN" evidence="1">
    <location>
        <begin position="10"/>
        <end position="91"/>
    </location>
</feature>
<evidence type="ECO:0000259" key="1">
    <source>
        <dbReference type="PROSITE" id="PS50910"/>
    </source>
</evidence>
<accession>A0A0S1XC98</accession>
<gene>
    <name evidence="2" type="ORF">TBCH5v1_1502</name>
</gene>
<dbReference type="AlphaFoldDB" id="A0A0S1XC98"/>
<name>A0A0S1XC98_THEBA</name>
<dbReference type="SMART" id="SM00748">
    <property type="entry name" value="HEPN"/>
    <property type="match status" value="1"/>
</dbReference>